<dbReference type="AlphaFoldDB" id="F0P000"/>
<dbReference type="KEGG" id="wvi:Weevi_0630"/>
<dbReference type="CDD" id="cd02440">
    <property type="entry name" value="AdoMet_MTases"/>
    <property type="match status" value="1"/>
</dbReference>
<sequence length="260" mass="30987">MKRLFRYGMNLIPRPILINISYIIRPVLVWLLKGNRYYDPIDGQGYYKMLPYGYEKQRENVLAPNTFSLERHRLMWLYLTNKTNFFQAKQKVLHIAPEQAFYKRFRAMQNLDYITSDIESPLADVKADICDLPFGENTFDVIFCNHVLEHIMDDHQAMSELFRVMKPGGWGIFQVPISYQRELTYEDSSVTSKEERKEKFGQYDHVRIYGLDYYQRLEDAGFIVHKVDYTKEIPTEEINRYRLEKGEILPVVEKPIQTNE</sequence>
<dbReference type="Proteomes" id="UP000008641">
    <property type="component" value="Chromosome"/>
</dbReference>
<keyword evidence="1" id="KW-0808">Transferase</keyword>
<keyword evidence="4" id="KW-1185">Reference proteome</keyword>
<protein>
    <submittedName>
        <fullName evidence="3">Methyltransferase type 11</fullName>
    </submittedName>
</protein>
<organism evidence="3 4">
    <name type="scientific">Weeksella virosa (strain ATCC 43766 / DSM 16922 / JCM 21250 / CCUG 30538 / CDC 9751 / IAM 14551 / NBRC 16016 / NCTC 11634 / CL345/78)</name>
    <dbReference type="NCBI Taxonomy" id="865938"/>
    <lineage>
        <taxon>Bacteria</taxon>
        <taxon>Pseudomonadati</taxon>
        <taxon>Bacteroidota</taxon>
        <taxon>Flavobacteriia</taxon>
        <taxon>Flavobacteriales</taxon>
        <taxon>Weeksellaceae</taxon>
        <taxon>Weeksella</taxon>
    </lineage>
</organism>
<dbReference type="GO" id="GO:0008757">
    <property type="term" value="F:S-adenosylmethionine-dependent methyltransferase activity"/>
    <property type="evidence" value="ECO:0007669"/>
    <property type="project" value="InterPro"/>
</dbReference>
<feature type="domain" description="Methyltransferase type 11" evidence="2">
    <location>
        <begin position="124"/>
        <end position="172"/>
    </location>
</feature>
<dbReference type="InterPro" id="IPR029063">
    <property type="entry name" value="SAM-dependent_MTases_sf"/>
</dbReference>
<gene>
    <name evidence="3" type="ordered locus">Weevi_0630</name>
</gene>
<reference evidence="4" key="2">
    <citation type="journal article" date="2011" name="Stand. Genomic Sci.">
        <title>Complete genome sequence of Weeksella virosa type strain (9751T).</title>
        <authorList>
            <person name="Lang E."/>
            <person name="Teshima H."/>
            <person name="Lucas S."/>
            <person name="Lapidus A."/>
            <person name="Hammon N."/>
            <person name="Deshpande S."/>
            <person name="Nolan M."/>
            <person name="Cheng J."/>
            <person name="Pitluck S."/>
            <person name="Liolios K."/>
            <person name="Pagani I."/>
            <person name="Mikhailova N."/>
            <person name="Ivanova N."/>
            <person name="Mavromatis K."/>
            <person name="Pati A."/>
            <person name="Tapia R."/>
            <person name="Han C."/>
            <person name="Goodwin L."/>
            <person name="Chen A."/>
            <person name="Palaniappan K."/>
            <person name="Land M."/>
            <person name="Hauser L."/>
            <person name="Chang Y."/>
            <person name="Jeffries C."/>
            <person name="Brambilla E."/>
            <person name="Kopitz M."/>
            <person name="Rohde M."/>
            <person name="Goker M."/>
            <person name="Tindall B."/>
            <person name="Detter J."/>
            <person name="Woyke T."/>
            <person name="Bristow J."/>
            <person name="Eisen J."/>
            <person name="Markowitz V."/>
            <person name="Hugenholtz P."/>
            <person name="Klenk H."/>
            <person name="Kyrpides N."/>
        </authorList>
    </citation>
    <scope>NUCLEOTIDE SEQUENCE [LARGE SCALE GENOMIC DNA]</scope>
    <source>
        <strain evidence="4">ATCC 43766 / DSM 16922 / JCM 21250 / NBRC 16016 / NCTC 11634 / CL345/78</strain>
    </source>
</reference>
<dbReference type="InterPro" id="IPR013216">
    <property type="entry name" value="Methyltransf_11"/>
</dbReference>
<dbReference type="PANTHER" id="PTHR44068:SF11">
    <property type="entry name" value="GERANYL DIPHOSPHATE 2-C-METHYLTRANSFERASE"/>
    <property type="match status" value="1"/>
</dbReference>
<evidence type="ECO:0000313" key="3">
    <source>
        <dbReference type="EMBL" id="ADX67347.1"/>
    </source>
</evidence>
<dbReference type="InterPro" id="IPR050447">
    <property type="entry name" value="Erg6_SMT_methyltransf"/>
</dbReference>
<dbReference type="Pfam" id="PF08241">
    <property type="entry name" value="Methyltransf_11"/>
    <property type="match status" value="1"/>
</dbReference>
<evidence type="ECO:0000313" key="4">
    <source>
        <dbReference type="Proteomes" id="UP000008641"/>
    </source>
</evidence>
<dbReference type="GO" id="GO:0032259">
    <property type="term" value="P:methylation"/>
    <property type="evidence" value="ECO:0007669"/>
    <property type="project" value="UniProtKB-KW"/>
</dbReference>
<dbReference type="HOGENOM" id="CLU_071512_0_0_10"/>
<keyword evidence="3" id="KW-0489">Methyltransferase</keyword>
<evidence type="ECO:0000256" key="1">
    <source>
        <dbReference type="ARBA" id="ARBA00022679"/>
    </source>
</evidence>
<dbReference type="SUPFAM" id="SSF53335">
    <property type="entry name" value="S-adenosyl-L-methionine-dependent methyltransferases"/>
    <property type="match status" value="1"/>
</dbReference>
<reference evidence="3 4" key="1">
    <citation type="journal article" date="2011" name="Stand. Genomic Sci.">
        <title>Complete genome sequence of Weeksella virosa type strain (9751).</title>
        <authorList>
            <person name="Lang E."/>
            <person name="Teshima H."/>
            <person name="Lucas S."/>
            <person name="Lapidus A."/>
            <person name="Hammon N."/>
            <person name="Deshpande S."/>
            <person name="Nolan M."/>
            <person name="Cheng J.F."/>
            <person name="Pitluck S."/>
            <person name="Liolios K."/>
            <person name="Pagani I."/>
            <person name="Mikhailova N."/>
            <person name="Ivanova N."/>
            <person name="Mavromatis K."/>
            <person name="Pati A."/>
            <person name="Tapia R."/>
            <person name="Han C."/>
            <person name="Goodwin L."/>
            <person name="Chen A."/>
            <person name="Palaniappan K."/>
            <person name="Land M."/>
            <person name="Hauser L."/>
            <person name="Chang Y.J."/>
            <person name="Jeffries C.D."/>
            <person name="Brambilla E.M."/>
            <person name="Kopitz M."/>
            <person name="Rohde M."/>
            <person name="Goker M."/>
            <person name="Tindall B.J."/>
            <person name="Detter J.C."/>
            <person name="Woyke T."/>
            <person name="Bristow J."/>
            <person name="Eisen J.A."/>
            <person name="Markowitz V."/>
            <person name="Hugenholtz P."/>
            <person name="Klenk H.P."/>
            <person name="Kyrpides N.C."/>
        </authorList>
    </citation>
    <scope>NUCLEOTIDE SEQUENCE [LARGE SCALE GENOMIC DNA]</scope>
    <source>
        <strain evidence="4">ATCC 43766 / DSM 16922 / JCM 21250 / NBRC 16016 / NCTC 11634 / CL345/78</strain>
    </source>
</reference>
<dbReference type="Gene3D" id="3.40.50.150">
    <property type="entry name" value="Vaccinia Virus protein VP39"/>
    <property type="match status" value="1"/>
</dbReference>
<proteinExistence type="predicted"/>
<dbReference type="EMBL" id="CP002455">
    <property type="protein sequence ID" value="ADX67347.1"/>
    <property type="molecule type" value="Genomic_DNA"/>
</dbReference>
<dbReference type="eggNOG" id="COG2226">
    <property type="taxonomic scope" value="Bacteria"/>
</dbReference>
<dbReference type="PANTHER" id="PTHR44068">
    <property type="entry name" value="ZGC:194242"/>
    <property type="match status" value="1"/>
</dbReference>
<dbReference type="STRING" id="865938.Weevi_0630"/>
<name>F0P000_WEEVC</name>
<dbReference type="RefSeq" id="WP_013597739.1">
    <property type="nucleotide sequence ID" value="NC_015144.1"/>
</dbReference>
<evidence type="ECO:0000259" key="2">
    <source>
        <dbReference type="Pfam" id="PF08241"/>
    </source>
</evidence>
<accession>F0P000</accession>